<reference evidence="2" key="1">
    <citation type="journal article" date="2014" name="Front. Microbiol.">
        <title>High frequency of phylogenetically diverse reductive dehalogenase-homologous genes in deep subseafloor sedimentary metagenomes.</title>
        <authorList>
            <person name="Kawai M."/>
            <person name="Futagami T."/>
            <person name="Toyoda A."/>
            <person name="Takaki Y."/>
            <person name="Nishi S."/>
            <person name="Hori S."/>
            <person name="Arai W."/>
            <person name="Tsubouchi T."/>
            <person name="Morono Y."/>
            <person name="Uchiyama I."/>
            <person name="Ito T."/>
            <person name="Fujiyama A."/>
            <person name="Inagaki F."/>
            <person name="Takami H."/>
        </authorList>
    </citation>
    <scope>NUCLEOTIDE SEQUENCE</scope>
    <source>
        <strain evidence="2">Expedition CK06-06</strain>
    </source>
</reference>
<proteinExistence type="predicted"/>
<feature type="domain" description="Thiolase N-terminal" evidence="1">
    <location>
        <begin position="31"/>
        <end position="151"/>
    </location>
</feature>
<dbReference type="PANTHER" id="PTHR43365">
    <property type="entry name" value="BLR7806 PROTEIN"/>
    <property type="match status" value="1"/>
</dbReference>
<sequence length="167" mass="19124">MDLKEVWLIDYARTAFSRSRPKQPERDVFGEIRSDELLATLLMKFFDQKLADKGIEKKDIDEFTVGTAMGVYENWTYGGRLPLFLAEFPVTVPAMFVDRQCGSAGSGMHVGIMEIMTGYSKICLAGGVEHMTRVDMQNKHVNPNLKMINKKSEWYRPQYDILTTINM</sequence>
<dbReference type="Gene3D" id="3.40.47.10">
    <property type="match status" value="1"/>
</dbReference>
<protein>
    <recommendedName>
        <fullName evidence="1">Thiolase N-terminal domain-containing protein</fullName>
    </recommendedName>
</protein>
<evidence type="ECO:0000259" key="1">
    <source>
        <dbReference type="Pfam" id="PF00108"/>
    </source>
</evidence>
<gene>
    <name evidence="2" type="ORF">S12H4_45929</name>
</gene>
<dbReference type="PANTHER" id="PTHR43365:SF1">
    <property type="entry name" value="ACETYL-COA C-ACYLTRANSFERASE"/>
    <property type="match status" value="1"/>
</dbReference>
<name>X1VT39_9ZZZZ</name>
<dbReference type="Pfam" id="PF00108">
    <property type="entry name" value="Thiolase_N"/>
    <property type="match status" value="1"/>
</dbReference>
<accession>X1VT39</accession>
<dbReference type="GO" id="GO:0016747">
    <property type="term" value="F:acyltransferase activity, transferring groups other than amino-acyl groups"/>
    <property type="evidence" value="ECO:0007669"/>
    <property type="project" value="InterPro"/>
</dbReference>
<dbReference type="EMBL" id="BARW01028449">
    <property type="protein sequence ID" value="GAJ13055.1"/>
    <property type="molecule type" value="Genomic_DNA"/>
</dbReference>
<dbReference type="AlphaFoldDB" id="X1VT39"/>
<dbReference type="InterPro" id="IPR016039">
    <property type="entry name" value="Thiolase-like"/>
</dbReference>
<dbReference type="InterPro" id="IPR020616">
    <property type="entry name" value="Thiolase_N"/>
</dbReference>
<organism evidence="2">
    <name type="scientific">marine sediment metagenome</name>
    <dbReference type="NCBI Taxonomy" id="412755"/>
    <lineage>
        <taxon>unclassified sequences</taxon>
        <taxon>metagenomes</taxon>
        <taxon>ecological metagenomes</taxon>
    </lineage>
</organism>
<dbReference type="SUPFAM" id="SSF53901">
    <property type="entry name" value="Thiolase-like"/>
    <property type="match status" value="1"/>
</dbReference>
<feature type="non-terminal residue" evidence="2">
    <location>
        <position position="167"/>
    </location>
</feature>
<comment type="caution">
    <text evidence="2">The sequence shown here is derived from an EMBL/GenBank/DDBJ whole genome shotgun (WGS) entry which is preliminary data.</text>
</comment>
<evidence type="ECO:0000313" key="2">
    <source>
        <dbReference type="EMBL" id="GAJ13055.1"/>
    </source>
</evidence>